<feature type="transmembrane region" description="Helical" evidence="1">
    <location>
        <begin position="133"/>
        <end position="153"/>
    </location>
</feature>
<gene>
    <name evidence="2" type="ORF">WG66_6807</name>
</gene>
<evidence type="ECO:0000313" key="2">
    <source>
        <dbReference type="EMBL" id="KTB40646.1"/>
    </source>
</evidence>
<comment type="caution">
    <text evidence="2">The sequence shown here is derived from an EMBL/GenBank/DDBJ whole genome shotgun (WGS) entry which is preliminary data.</text>
</comment>
<keyword evidence="1" id="KW-0472">Membrane</keyword>
<proteinExistence type="predicted"/>
<dbReference type="Proteomes" id="UP000054988">
    <property type="component" value="Unassembled WGS sequence"/>
</dbReference>
<keyword evidence="1" id="KW-0812">Transmembrane</keyword>
<feature type="transmembrane region" description="Helical" evidence="1">
    <location>
        <begin position="89"/>
        <end position="112"/>
    </location>
</feature>
<dbReference type="eggNOG" id="ENOG502SNU4">
    <property type="taxonomic scope" value="Eukaryota"/>
</dbReference>
<reference evidence="2 3" key="1">
    <citation type="submission" date="2015-12" db="EMBL/GenBank/DDBJ databases">
        <title>Draft genome sequence of Moniliophthora roreri, the causal agent of frosty pod rot of cacao.</title>
        <authorList>
            <person name="Aime M.C."/>
            <person name="Diaz-Valderrama J.R."/>
            <person name="Kijpornyongpan T."/>
            <person name="Phillips-Mora W."/>
        </authorList>
    </citation>
    <scope>NUCLEOTIDE SEQUENCE [LARGE SCALE GENOMIC DNA]</scope>
    <source>
        <strain evidence="2 3">MCA 2952</strain>
    </source>
</reference>
<dbReference type="EMBL" id="LATX01001565">
    <property type="protein sequence ID" value="KTB40646.1"/>
    <property type="molecule type" value="Genomic_DNA"/>
</dbReference>
<organism evidence="2 3">
    <name type="scientific">Moniliophthora roreri</name>
    <name type="common">Frosty pod rot fungus</name>
    <name type="synonym">Monilia roreri</name>
    <dbReference type="NCBI Taxonomy" id="221103"/>
    <lineage>
        <taxon>Eukaryota</taxon>
        <taxon>Fungi</taxon>
        <taxon>Dikarya</taxon>
        <taxon>Basidiomycota</taxon>
        <taxon>Agaricomycotina</taxon>
        <taxon>Agaricomycetes</taxon>
        <taxon>Agaricomycetidae</taxon>
        <taxon>Agaricales</taxon>
        <taxon>Marasmiineae</taxon>
        <taxon>Marasmiaceae</taxon>
        <taxon>Moniliophthora</taxon>
    </lineage>
</organism>
<dbReference type="AlphaFoldDB" id="A0A0W0FWN6"/>
<name>A0A0W0FWN6_MONRR</name>
<evidence type="ECO:0000313" key="3">
    <source>
        <dbReference type="Proteomes" id="UP000054988"/>
    </source>
</evidence>
<sequence>MSTISSPASQLQRFYWSTLSLCRLSDVDTFTSPSGYDITNDTRNQGMEFIDQVKANRLDSFSCYAGPMDHYFAESNACRGINGGSLTAWIYYMVAIIYDLGTTAISVTYLLKHQFSSPSTMLARLTKMMLYDGIGYFVFLTIINCANLIIYHADPDIQTAWLVIHFVHRATLTDTGAISASLGYTATYIFSQRLLLSLYEVSSERRAQTIDGTYTISQTISSARAVNQAMRSQFEPKGSFADSLQLTNPDFQLDTLEAAHADDVNVQVRVERTVTVERRHRKTYELENYSHSGTSSMAHKNIGHTISIVSVASRR</sequence>
<evidence type="ECO:0000256" key="1">
    <source>
        <dbReference type="SAM" id="Phobius"/>
    </source>
</evidence>
<protein>
    <submittedName>
        <fullName evidence="2">Uncharacterized protein</fullName>
    </submittedName>
</protein>
<accession>A0A0W0FWN6</accession>
<keyword evidence="1" id="KW-1133">Transmembrane helix</keyword>